<dbReference type="eggNOG" id="KOG2579">
    <property type="taxonomic scope" value="Eukaryota"/>
</dbReference>
<organism>
    <name type="scientific">Branchiostoma floridae</name>
    <name type="common">Florida lancelet</name>
    <name type="synonym">Amphioxus</name>
    <dbReference type="NCBI Taxonomy" id="7739"/>
    <lineage>
        <taxon>Eukaryota</taxon>
        <taxon>Metazoa</taxon>
        <taxon>Chordata</taxon>
        <taxon>Cephalochordata</taxon>
        <taxon>Leptocardii</taxon>
        <taxon>Amphioxiformes</taxon>
        <taxon>Branchiostomatidae</taxon>
        <taxon>Branchiostoma</taxon>
    </lineage>
</organism>
<evidence type="ECO:0000259" key="1">
    <source>
        <dbReference type="PROSITE" id="PS51406"/>
    </source>
</evidence>
<dbReference type="InterPro" id="IPR014716">
    <property type="entry name" value="Fibrinogen_a/b/g_C_1"/>
</dbReference>
<dbReference type="InParanoid" id="C3YPB0"/>
<dbReference type="Gene3D" id="3.90.215.10">
    <property type="entry name" value="Gamma Fibrinogen, chain A, domain 1"/>
    <property type="match status" value="1"/>
</dbReference>
<dbReference type="EMBL" id="GG666538">
    <property type="protein sequence ID" value="EEN57694.1"/>
    <property type="molecule type" value="Genomic_DNA"/>
</dbReference>
<dbReference type="InterPro" id="IPR050373">
    <property type="entry name" value="Fibrinogen_C-term_domain"/>
</dbReference>
<dbReference type="Pfam" id="PF00147">
    <property type="entry name" value="Fibrinogen_C"/>
    <property type="match status" value="1"/>
</dbReference>
<gene>
    <name evidence="2" type="ORF">BRAFLDRAFT_127383</name>
</gene>
<proteinExistence type="predicted"/>
<dbReference type="PROSITE" id="PS51406">
    <property type="entry name" value="FIBRINOGEN_C_2"/>
    <property type="match status" value="1"/>
</dbReference>
<evidence type="ECO:0000313" key="2">
    <source>
        <dbReference type="EMBL" id="EEN57694.1"/>
    </source>
</evidence>
<dbReference type="AlphaFoldDB" id="C3YPB0"/>
<sequence>MAYAEYSSFKVGSDMQRYKLQVEGYKGTIGDVISGDRYNSNNQPFSTRNYDNAASCANYRGGGWWFNQMCGYSNLNGIYYERSDGNFNNRIYWATVAYRIKRTEMKIKPSA</sequence>
<protein>
    <recommendedName>
        <fullName evidence="1">Fibrinogen C-terminal domain-containing protein</fullName>
    </recommendedName>
</protein>
<dbReference type="STRING" id="7739.C3YPB0"/>
<dbReference type="PANTHER" id="PTHR19143:SF327">
    <property type="entry name" value="FI21813P1-RELATED"/>
    <property type="match status" value="1"/>
</dbReference>
<dbReference type="SMART" id="SM00186">
    <property type="entry name" value="FBG"/>
    <property type="match status" value="1"/>
</dbReference>
<accession>C3YPB0</accession>
<dbReference type="InterPro" id="IPR036056">
    <property type="entry name" value="Fibrinogen-like_C"/>
</dbReference>
<reference evidence="2" key="1">
    <citation type="journal article" date="2008" name="Nature">
        <title>The amphioxus genome and the evolution of the chordate karyotype.</title>
        <authorList>
            <consortium name="US DOE Joint Genome Institute (JGI-PGF)"/>
            <person name="Putnam N.H."/>
            <person name="Butts T."/>
            <person name="Ferrier D.E.K."/>
            <person name="Furlong R.F."/>
            <person name="Hellsten U."/>
            <person name="Kawashima T."/>
            <person name="Robinson-Rechavi M."/>
            <person name="Shoguchi E."/>
            <person name="Terry A."/>
            <person name="Yu J.-K."/>
            <person name="Benito-Gutierrez E.L."/>
            <person name="Dubchak I."/>
            <person name="Garcia-Fernandez J."/>
            <person name="Gibson-Brown J.J."/>
            <person name="Grigoriev I.V."/>
            <person name="Horton A.C."/>
            <person name="de Jong P.J."/>
            <person name="Jurka J."/>
            <person name="Kapitonov V.V."/>
            <person name="Kohara Y."/>
            <person name="Kuroki Y."/>
            <person name="Lindquist E."/>
            <person name="Lucas S."/>
            <person name="Osoegawa K."/>
            <person name="Pennacchio L.A."/>
            <person name="Salamov A.A."/>
            <person name="Satou Y."/>
            <person name="Sauka-Spengler T."/>
            <person name="Schmutz J."/>
            <person name="Shin-I T."/>
            <person name="Toyoda A."/>
            <person name="Bronner-Fraser M."/>
            <person name="Fujiyama A."/>
            <person name="Holland L.Z."/>
            <person name="Holland P.W.H."/>
            <person name="Satoh N."/>
            <person name="Rokhsar D.S."/>
        </authorList>
    </citation>
    <scope>NUCLEOTIDE SEQUENCE [LARGE SCALE GENOMIC DNA]</scope>
    <source>
        <strain evidence="2">S238N-H82</strain>
        <tissue evidence="2">Testes</tissue>
    </source>
</reference>
<dbReference type="PANTHER" id="PTHR19143">
    <property type="entry name" value="FIBRINOGEN/TENASCIN/ANGIOPOEITIN"/>
    <property type="match status" value="1"/>
</dbReference>
<feature type="domain" description="Fibrinogen C-terminal" evidence="1">
    <location>
        <begin position="1"/>
        <end position="111"/>
    </location>
</feature>
<name>C3YPB0_BRAFL</name>
<dbReference type="SUPFAM" id="SSF56496">
    <property type="entry name" value="Fibrinogen C-terminal domain-like"/>
    <property type="match status" value="1"/>
</dbReference>
<dbReference type="InterPro" id="IPR002181">
    <property type="entry name" value="Fibrinogen_a/b/g_C_dom"/>
</dbReference>